<feature type="transmembrane region" description="Helical" evidence="2">
    <location>
        <begin position="416"/>
        <end position="438"/>
    </location>
</feature>
<dbReference type="PANTHER" id="PTHR34391">
    <property type="entry name" value="UPF0658 GOLGI APPARATUS MEMBRANE PROTEIN C1952.10C-RELATED"/>
    <property type="match status" value="1"/>
</dbReference>
<feature type="compositionally biased region" description="Basic and acidic residues" evidence="1">
    <location>
        <begin position="15"/>
        <end position="36"/>
    </location>
</feature>
<feature type="compositionally biased region" description="Polar residues" evidence="1">
    <location>
        <begin position="343"/>
        <end position="356"/>
    </location>
</feature>
<accession>A0A9P8ABN2</accession>
<feature type="compositionally biased region" description="Polar residues" evidence="1">
    <location>
        <begin position="270"/>
        <end position="279"/>
    </location>
</feature>
<feature type="transmembrane region" description="Helical" evidence="2">
    <location>
        <begin position="646"/>
        <end position="670"/>
    </location>
</feature>
<keyword evidence="2" id="KW-1133">Transmembrane helix</keyword>
<feature type="region of interest" description="Disordered" evidence="1">
    <location>
        <begin position="337"/>
        <end position="356"/>
    </location>
</feature>
<comment type="caution">
    <text evidence="3">The sequence shown here is derived from an EMBL/GenBank/DDBJ whole genome shotgun (WGS) entry which is preliminary data.</text>
</comment>
<feature type="transmembrane region" description="Helical" evidence="2">
    <location>
        <begin position="544"/>
        <end position="567"/>
    </location>
</feature>
<proteinExistence type="predicted"/>
<dbReference type="GO" id="GO:0005794">
    <property type="term" value="C:Golgi apparatus"/>
    <property type="evidence" value="ECO:0007669"/>
    <property type="project" value="TreeGrafter"/>
</dbReference>
<keyword evidence="2" id="KW-0812">Transmembrane</keyword>
<dbReference type="EMBL" id="JAIFTL010000019">
    <property type="protein sequence ID" value="KAG9326446.1"/>
    <property type="molecule type" value="Genomic_DNA"/>
</dbReference>
<feature type="transmembrane region" description="Helical" evidence="2">
    <location>
        <begin position="602"/>
        <end position="626"/>
    </location>
</feature>
<feature type="region of interest" description="Disordered" evidence="1">
    <location>
        <begin position="270"/>
        <end position="289"/>
    </location>
</feature>
<evidence type="ECO:0000313" key="3">
    <source>
        <dbReference type="EMBL" id="KAG9326446.1"/>
    </source>
</evidence>
<dbReference type="AlphaFoldDB" id="A0A9P8ABN2"/>
<feature type="transmembrane region" description="Helical" evidence="2">
    <location>
        <begin position="573"/>
        <end position="595"/>
    </location>
</feature>
<keyword evidence="2" id="KW-0472">Membrane</keyword>
<dbReference type="PANTHER" id="PTHR34391:SF2">
    <property type="entry name" value="TRP C-TERMINAL DOMAIN-CONTAINING PROTEIN"/>
    <property type="match status" value="1"/>
</dbReference>
<protein>
    <submittedName>
        <fullName evidence="3">Uncharacterized protein</fullName>
    </submittedName>
</protein>
<sequence length="747" mass="82988">MAVEEEILAAMKNINSEHSRRQQADEKDIASADDNGHGVILDVSNAPLRKSSSSSHHNRPQSMGNHRRQSHRQQDSVVSIQQIYYHHSYRDEDLPLRHHSHHCYHDDQPAISSQPGQLQLQIHEGHIERRYSEPLSTSGFVDGEHSIDQDKCVEELDNHSTEKTPISAAVETPRQLMEDELHALSGEAVASTSTRSSLCESSATFSSPTSSPMSSPVSSPTIVSPPRPTAQQSHPSTPQSTIYSYSASPSSAPLYSKTATSPLSESSRLAFESVSQSSPAPLPDFEDMESGQCKNMHALVALKDDEDLRYKLPPCPTRQSTASDFVMITLNGERIDLEDPFSDGSSKPATSDSSTMDPSIMSPVILPTSKQAQNVLLATILLAWGIIALEAVLLIRHQDLIRGLMAEPSPFEVSSFRSLTVYYSIFILAKAFSVALLWDAAIHKNSLQLVAFTIFEWCTVSYSGLQIWQHDQLVRDIGVPVEDLVALGDPLTRALLFLQLAIQIAACLGITLLTSKLYYEFGWLVFQKLGADVSLRKMMKEYRLLFTILKLDAFFFIGYAILVATLTGKNWKMGLIDMAFAVPLSCIIILLGYYAMRHENKVIMGGFIACLGLLIAYMIFRIVALYQVMTGDPTTDPYFYSRKTMTVFAALTLLMTQLALVYAIVMLYNFNRGLKEAMRQYNVRRSGTIRSVTPSHRTSNASFQVPAAAVVGAERVLQSSRRNSRRSTMRCESSMSGPVIVERWNIE</sequence>
<feature type="region of interest" description="Disordered" evidence="1">
    <location>
        <begin position="13"/>
        <end position="76"/>
    </location>
</feature>
<reference evidence="3" key="1">
    <citation type="submission" date="2021-07" db="EMBL/GenBank/DDBJ databases">
        <title>Draft genome of Mortierella alpina, strain LL118, isolated from an aspen leaf litter sample.</title>
        <authorList>
            <person name="Yang S."/>
            <person name="Vinatzer B.A."/>
        </authorList>
    </citation>
    <scope>NUCLEOTIDE SEQUENCE</scope>
    <source>
        <strain evidence="3">LL118</strain>
    </source>
</reference>
<feature type="compositionally biased region" description="Low complexity" evidence="1">
    <location>
        <begin position="191"/>
        <end position="222"/>
    </location>
</feature>
<evidence type="ECO:0000313" key="4">
    <source>
        <dbReference type="Proteomes" id="UP000717515"/>
    </source>
</evidence>
<evidence type="ECO:0000256" key="2">
    <source>
        <dbReference type="SAM" id="Phobius"/>
    </source>
</evidence>
<dbReference type="InterPro" id="IPR040410">
    <property type="entry name" value="UPF0658_Golgi"/>
</dbReference>
<organism evidence="3 4">
    <name type="scientific">Mortierella alpina</name>
    <name type="common">Oleaginous fungus</name>
    <name type="synonym">Mortierella renispora</name>
    <dbReference type="NCBI Taxonomy" id="64518"/>
    <lineage>
        <taxon>Eukaryota</taxon>
        <taxon>Fungi</taxon>
        <taxon>Fungi incertae sedis</taxon>
        <taxon>Mucoromycota</taxon>
        <taxon>Mortierellomycotina</taxon>
        <taxon>Mortierellomycetes</taxon>
        <taxon>Mortierellales</taxon>
        <taxon>Mortierellaceae</taxon>
        <taxon>Mortierella</taxon>
    </lineage>
</organism>
<feature type="transmembrane region" description="Helical" evidence="2">
    <location>
        <begin position="375"/>
        <end position="395"/>
    </location>
</feature>
<feature type="compositionally biased region" description="Polar residues" evidence="1">
    <location>
        <begin position="230"/>
        <end position="242"/>
    </location>
</feature>
<feature type="transmembrane region" description="Helical" evidence="2">
    <location>
        <begin position="494"/>
        <end position="519"/>
    </location>
</feature>
<dbReference type="Proteomes" id="UP000717515">
    <property type="component" value="Unassembled WGS sequence"/>
</dbReference>
<evidence type="ECO:0000256" key="1">
    <source>
        <dbReference type="SAM" id="MobiDB-lite"/>
    </source>
</evidence>
<gene>
    <name evidence="3" type="ORF">KVV02_001625</name>
</gene>
<name>A0A9P8ABN2_MORAP</name>
<feature type="region of interest" description="Disordered" evidence="1">
    <location>
        <begin position="186"/>
        <end position="248"/>
    </location>
</feature>